<gene>
    <name evidence="3" type="ORF">H4C47_21905</name>
</gene>
<proteinExistence type="predicted"/>
<protein>
    <recommendedName>
        <fullName evidence="2">Dermonecrotic toxin N-terminal domain-containing protein</fullName>
    </recommendedName>
</protein>
<evidence type="ECO:0000256" key="1">
    <source>
        <dbReference type="SAM" id="MobiDB-lite"/>
    </source>
</evidence>
<evidence type="ECO:0000259" key="2">
    <source>
        <dbReference type="Pfam" id="PF20178"/>
    </source>
</evidence>
<evidence type="ECO:0000313" key="3">
    <source>
        <dbReference type="EMBL" id="MBA6118376.1"/>
    </source>
</evidence>
<accession>A0A7W2QL16</accession>
<feature type="region of interest" description="Disordered" evidence="1">
    <location>
        <begin position="1"/>
        <end position="21"/>
    </location>
</feature>
<feature type="compositionally biased region" description="Polar residues" evidence="1">
    <location>
        <begin position="1"/>
        <end position="11"/>
    </location>
</feature>
<feature type="region of interest" description="Disordered" evidence="1">
    <location>
        <begin position="1016"/>
        <end position="1043"/>
    </location>
</feature>
<dbReference type="EMBL" id="JACGDG010000021">
    <property type="protein sequence ID" value="MBA6118376.1"/>
    <property type="molecule type" value="Genomic_DNA"/>
</dbReference>
<organism evidence="3 4">
    <name type="scientific">Pseudomonas putida</name>
    <name type="common">Arthrobacter siderocapsulatus</name>
    <dbReference type="NCBI Taxonomy" id="303"/>
    <lineage>
        <taxon>Bacteria</taxon>
        <taxon>Pseudomonadati</taxon>
        <taxon>Pseudomonadota</taxon>
        <taxon>Gammaproteobacteria</taxon>
        <taxon>Pseudomonadales</taxon>
        <taxon>Pseudomonadaceae</taxon>
        <taxon>Pseudomonas</taxon>
    </lineage>
</organism>
<sequence length="1724" mass="192220">MPQSFDSSADTTPIGLDDLTSPLPLPTTPWITAGRGNALGQADLRRRKAVKALNSVFKQASLQPSPGHASFWDARMPGQSIARRAFAEKQLQAHFHSALDLNYGFERIAAKAWNLGQLGSDSQYAQLHWHQPGVPIGACPTALLITPTDDDEPWLLYRPDAHNPVRAFPSEAALLQWAHKHRNRLWRTPPAALASDSDSTFITVIARPGDGFAGLLNSMLAHAQPTDLGIQLHVELPDALSEELAQLVSADEALAQDEVHFDSLDERLPLGWRKQRIERQEQLLAAYLGDDAEPGSARLAELQTHQAKLDAQDSALQQLLAAVPETATAEAWGQADGDSSRFEHLSQHFAKALLLEAEFQHRLGDLSEPHLQWVRQLVEQPNLSLERQVVPCALKLVVGTRTWVLTGFITLRTMHPDTADDADTTVLLYKPGHDGGLACYPDQAQLFERLLNTLQGAWPEVLLESAWPQDIDALLTLIDSGEHTPALVSEPITSHVFDYLASTHLALLTQAEPASQLQLRWKLGASNNAARTQAFERLAERNRTANLHTRLHSLSHLTAPQRDALAAQFEALRASMQASSSLLARDLPERGQFSRNLMNSHLRQTLNLETVPRIKLDIADRTGKQRVPLPESGFPNAYKEVTTFSAERSLVPLEQFLLWALNDDLTLRLGNANIVIENAAATPGLQQTLNHSYIANLVQTLDAAGAYEQQIRDTFRGSAAQSDWQAQWRQEILRAPFEHQLNILLLSRPVTLDAHGMGVFEQFCREQQDTTLTRTIEHCALDLRPGVAADGSSDRVPLSGIFLLKPASGPCLLLLPDAPNGKVITQYEDSEQACLALADMAIDEAMRTYLASRPLEGDTSTHLSYINQALLIPFTGFIGVGTARSEPLAQVRADQLMGRLILEHRASSRSQIDLYLEREAIRHGRVYDYLKLALGFVPGVGAAIALYDGWSAANASVEAFLRGSPGEGVEHLNSVFLSLVDALFDVVPAAVVSRSSSALARKRTHLRQRLDGLRPTTVTRRGRPDPFSGYETEAPSGHWHDHPGVHGKGVYRHAETGNEFIVRHGLHYQVEWDTTYRTWRLKEGAARSYKQPVKLDELGTWQPHGSLSGRIIDGGLAGGGAYLGRLYQQGWQHLRGYLGRQPSLASPRQVVLEIDNGRRAHQAKLIEKISAWNTVRGVGPNGPQGTPASPGTIRRALHESAEQLEAFVTFHEQSLEKLRRIRPELGRHYQAMHNELAFNLGRQHPKLIRQLQLQMQDEFTLTMRLERALDATPTSPLKQLQEIRRVQEGLCQTLGKLEVEFQRVTRVTHLLRGSELTVYQQALQRLDMPMDPNGYRAVRLAIEAARIVRVLGQPSYDYLLMLRQVNQQISDLRSLLFSHHDLPSAGLSRAQEHRFLRQLKDGYQRFYNYMTSWQDDFPRYIDTQTTRRMHQALSTLIGEVEAQILASAPIKRAPTVKHGPSRPRLFETVDQQLLIGREVTLDGQPQMQVGNRLNQETHITFSRAADNLWQPRTAQPASPTAELTVLEASARTRLAEVTAQQAKLQQYKALNMTPASLEDLANGYATTLEELARDIARRGEAALTEAQRQLPGRLESAAAQMRRVGRQLRIDQVKATQRPEPGHLDYLQSQGEVRISWSRVLEPARNRKGEPIEYLEEYRIDDAATDSPLWYAHFHFKHRPAQGFARLEAGHIKLAHERNLGAGAWRGALTQSQANSLFGGLRPA</sequence>
<dbReference type="RefSeq" id="WP_182387645.1">
    <property type="nucleotide sequence ID" value="NZ_JACGDG010000021.1"/>
</dbReference>
<feature type="domain" description="Dermonecrotic toxin N-terminal" evidence="2">
    <location>
        <begin position="586"/>
        <end position="853"/>
    </location>
</feature>
<dbReference type="InterPro" id="IPR046673">
    <property type="entry name" value="ToxA_N"/>
</dbReference>
<reference evidence="3 4" key="1">
    <citation type="submission" date="2020-07" db="EMBL/GenBank/DDBJ databases">
        <title>Diversity of carbapenemase encoding genes among Pseudomonas putida group clinical isolates in a tertiary Brazilian hospital.</title>
        <authorList>
            <person name="Alberto-Lei F."/>
            <person name="Nodari C.S."/>
            <person name="Streling A.P."/>
            <person name="Paulino J.T."/>
            <person name="Bessa-Neto F.O."/>
            <person name="Cayo R."/>
            <person name="Gales A.C."/>
        </authorList>
    </citation>
    <scope>NUCLEOTIDE SEQUENCE [LARGE SCALE GENOMIC DNA]</scope>
    <source>
        <strain evidence="3 4">12464</strain>
    </source>
</reference>
<evidence type="ECO:0000313" key="4">
    <source>
        <dbReference type="Proteomes" id="UP000553948"/>
    </source>
</evidence>
<comment type="caution">
    <text evidence="3">The sequence shown here is derived from an EMBL/GenBank/DDBJ whole genome shotgun (WGS) entry which is preliminary data.</text>
</comment>
<dbReference type="Pfam" id="PF20178">
    <property type="entry name" value="ToxA_N"/>
    <property type="match status" value="1"/>
</dbReference>
<name>A0A7W2QL16_PSEPU</name>
<dbReference type="Proteomes" id="UP000553948">
    <property type="component" value="Unassembled WGS sequence"/>
</dbReference>